<feature type="binding site" evidence="6">
    <location>
        <position position="165"/>
    </location>
    <ligand>
        <name>S-adenosyl-L-methionine</name>
        <dbReference type="ChEBI" id="CHEBI:59789"/>
    </ligand>
</feature>
<feature type="binding site" evidence="6">
    <location>
        <position position="187"/>
    </location>
    <ligand>
        <name>S-adenosyl-L-methionine</name>
        <dbReference type="ChEBI" id="CHEBI:59789"/>
    </ligand>
</feature>
<evidence type="ECO:0000256" key="5">
    <source>
        <dbReference type="ARBA" id="ARBA00022691"/>
    </source>
</evidence>
<keyword evidence="3 6" id="KW-0489">Methyltransferase</keyword>
<keyword evidence="7" id="KW-0687">Ribonucleoprotein</keyword>
<organism evidence="7 8">
    <name type="scientific">Segnochrobactrum spirostomi</name>
    <dbReference type="NCBI Taxonomy" id="2608987"/>
    <lineage>
        <taxon>Bacteria</taxon>
        <taxon>Pseudomonadati</taxon>
        <taxon>Pseudomonadota</taxon>
        <taxon>Alphaproteobacteria</taxon>
        <taxon>Hyphomicrobiales</taxon>
        <taxon>Segnochrobactraceae</taxon>
        <taxon>Segnochrobactrum</taxon>
    </lineage>
</organism>
<keyword evidence="8" id="KW-1185">Reference proteome</keyword>
<protein>
    <recommendedName>
        <fullName evidence="6">Ribosomal protein L11 methyltransferase</fullName>
        <shortName evidence="6">L11 Mtase</shortName>
        <ecNumber evidence="6">2.1.1.-</ecNumber>
    </recommendedName>
</protein>
<dbReference type="EMBL" id="VWNA01000001">
    <property type="protein sequence ID" value="MQT12006.1"/>
    <property type="molecule type" value="Genomic_DNA"/>
</dbReference>
<dbReference type="Pfam" id="PF06325">
    <property type="entry name" value="PrmA"/>
    <property type="match status" value="1"/>
</dbReference>
<dbReference type="PANTHER" id="PTHR43648">
    <property type="entry name" value="ELECTRON TRANSFER FLAVOPROTEIN BETA SUBUNIT LYSINE METHYLTRANSFERASE"/>
    <property type="match status" value="1"/>
</dbReference>
<dbReference type="GO" id="GO:0005737">
    <property type="term" value="C:cytoplasm"/>
    <property type="evidence" value="ECO:0007669"/>
    <property type="project" value="UniProtKB-SubCell"/>
</dbReference>
<evidence type="ECO:0000256" key="1">
    <source>
        <dbReference type="ARBA" id="ARBA00009741"/>
    </source>
</evidence>
<evidence type="ECO:0000256" key="4">
    <source>
        <dbReference type="ARBA" id="ARBA00022679"/>
    </source>
</evidence>
<reference evidence="7 8" key="1">
    <citation type="submission" date="2019-09" db="EMBL/GenBank/DDBJ databases">
        <title>Segnochrobactrum spirostomi gen. nov., sp. nov., isolated from the ciliate Spirostomum cf. yagiui and description of a novel family, Segnochrobactraceae fam. nov. within the order Rhizobiales of the class Alphaproteobacteria.</title>
        <authorList>
            <person name="Akter S."/>
            <person name="Shazib S.U.A."/>
            <person name="Shin M.K."/>
        </authorList>
    </citation>
    <scope>NUCLEOTIDE SEQUENCE [LARGE SCALE GENOMIC DNA]</scope>
    <source>
        <strain evidence="7 8">Sp-1</strain>
    </source>
</reference>
<dbReference type="GO" id="GO:0032259">
    <property type="term" value="P:methylation"/>
    <property type="evidence" value="ECO:0007669"/>
    <property type="project" value="UniProtKB-KW"/>
</dbReference>
<dbReference type="HAMAP" id="MF_00735">
    <property type="entry name" value="Methyltr_PrmA"/>
    <property type="match status" value="1"/>
</dbReference>
<dbReference type="EC" id="2.1.1.-" evidence="6"/>
<gene>
    <name evidence="6" type="primary">prmA</name>
    <name evidence="7" type="ORF">F0357_04840</name>
</gene>
<comment type="subcellular location">
    <subcellularLocation>
        <location evidence="6">Cytoplasm</location>
    </subcellularLocation>
</comment>
<dbReference type="Proteomes" id="UP000332515">
    <property type="component" value="Unassembled WGS sequence"/>
</dbReference>
<proteinExistence type="inferred from homology"/>
<dbReference type="SUPFAM" id="SSF53335">
    <property type="entry name" value="S-adenosyl-L-methionine-dependent methyltransferases"/>
    <property type="match status" value="1"/>
</dbReference>
<dbReference type="NCBIfam" id="NF001784">
    <property type="entry name" value="PRK00517.2-1"/>
    <property type="match status" value="1"/>
</dbReference>
<evidence type="ECO:0000313" key="8">
    <source>
        <dbReference type="Proteomes" id="UP000332515"/>
    </source>
</evidence>
<dbReference type="PANTHER" id="PTHR43648:SF1">
    <property type="entry name" value="ELECTRON TRANSFER FLAVOPROTEIN BETA SUBUNIT LYSINE METHYLTRANSFERASE"/>
    <property type="match status" value="1"/>
</dbReference>
<evidence type="ECO:0000256" key="6">
    <source>
        <dbReference type="HAMAP-Rule" id="MF_00735"/>
    </source>
</evidence>
<dbReference type="InterPro" id="IPR050078">
    <property type="entry name" value="Ribosomal_L11_MeTrfase_PrmA"/>
</dbReference>
<comment type="similarity">
    <text evidence="1 6">Belongs to the methyltransferase superfamily. PrmA family.</text>
</comment>
<dbReference type="InterPro" id="IPR029063">
    <property type="entry name" value="SAM-dependent_MTases_sf"/>
</dbReference>
<dbReference type="RefSeq" id="WP_153479333.1">
    <property type="nucleotide sequence ID" value="NZ_VWNA01000001.1"/>
</dbReference>
<keyword evidence="2 6" id="KW-0963">Cytoplasm</keyword>
<dbReference type="AlphaFoldDB" id="A0A6A7Y088"/>
<accession>A0A6A7Y088</accession>
<comment type="caution">
    <text evidence="7">The sequence shown here is derived from an EMBL/GenBank/DDBJ whole genome shotgun (WGS) entry which is preliminary data.</text>
</comment>
<evidence type="ECO:0000256" key="3">
    <source>
        <dbReference type="ARBA" id="ARBA00022603"/>
    </source>
</evidence>
<keyword evidence="4 6" id="KW-0808">Transferase</keyword>
<comment type="function">
    <text evidence="6">Methylates ribosomal protein L11.</text>
</comment>
<keyword evidence="7" id="KW-0689">Ribosomal protein</keyword>
<sequence length="300" mass="32629">MTHSEPAPTVWRARVTTPAFASSQVLHERVQAVFEEDGYPVTLFEEFDGGPWTVEVLFFDGTPEEARTRLAESLGAEGEGLSVSVEALPERNWVEASLEGLAPVEIGRFAVHGRHDRGKITRAVPIEIDAGLAFGTGHHATTVGCLAAIEARLRRGPVRKPLDLGTGTGVLAIAMTKMQRVPVLATDIDPVAVAVAEENARLNGVAPWIAFRVAAGMDDRRLKAGGFDFVVANILARPLMAIAPKLCRALAPRATVVLSGLRLEDGRRVIATYVGQGLELVHRDPRGRWLTLTFERRPRW</sequence>
<keyword evidence="5 6" id="KW-0949">S-adenosyl-L-methionine</keyword>
<evidence type="ECO:0000256" key="2">
    <source>
        <dbReference type="ARBA" id="ARBA00022490"/>
    </source>
</evidence>
<evidence type="ECO:0000313" key="7">
    <source>
        <dbReference type="EMBL" id="MQT12006.1"/>
    </source>
</evidence>
<comment type="catalytic activity">
    <reaction evidence="6">
        <text>L-lysyl-[protein] + 3 S-adenosyl-L-methionine = N(6),N(6),N(6)-trimethyl-L-lysyl-[protein] + 3 S-adenosyl-L-homocysteine + 3 H(+)</text>
        <dbReference type="Rhea" id="RHEA:54192"/>
        <dbReference type="Rhea" id="RHEA-COMP:9752"/>
        <dbReference type="Rhea" id="RHEA-COMP:13826"/>
        <dbReference type="ChEBI" id="CHEBI:15378"/>
        <dbReference type="ChEBI" id="CHEBI:29969"/>
        <dbReference type="ChEBI" id="CHEBI:57856"/>
        <dbReference type="ChEBI" id="CHEBI:59789"/>
        <dbReference type="ChEBI" id="CHEBI:61961"/>
    </reaction>
</comment>
<dbReference type="GO" id="GO:0005840">
    <property type="term" value="C:ribosome"/>
    <property type="evidence" value="ECO:0007669"/>
    <property type="project" value="UniProtKB-KW"/>
</dbReference>
<name>A0A6A7Y088_9HYPH</name>
<feature type="binding site" evidence="6">
    <location>
        <position position="233"/>
    </location>
    <ligand>
        <name>S-adenosyl-L-methionine</name>
        <dbReference type="ChEBI" id="CHEBI:59789"/>
    </ligand>
</feature>
<feature type="binding site" evidence="6">
    <location>
        <position position="142"/>
    </location>
    <ligand>
        <name>S-adenosyl-L-methionine</name>
        <dbReference type="ChEBI" id="CHEBI:59789"/>
    </ligand>
</feature>
<dbReference type="CDD" id="cd02440">
    <property type="entry name" value="AdoMet_MTases"/>
    <property type="match status" value="1"/>
</dbReference>
<dbReference type="GO" id="GO:0008276">
    <property type="term" value="F:protein methyltransferase activity"/>
    <property type="evidence" value="ECO:0007669"/>
    <property type="project" value="UniProtKB-UniRule"/>
</dbReference>
<dbReference type="InterPro" id="IPR004498">
    <property type="entry name" value="Ribosomal_PrmA_MeTrfase"/>
</dbReference>
<dbReference type="Gene3D" id="3.40.50.150">
    <property type="entry name" value="Vaccinia Virus protein VP39"/>
    <property type="match status" value="1"/>
</dbReference>